<comment type="caution">
    <text evidence="1">The sequence shown here is derived from an EMBL/GenBank/DDBJ whole genome shotgun (WGS) entry which is preliminary data.</text>
</comment>
<dbReference type="Proteomes" id="UP000243217">
    <property type="component" value="Unassembled WGS sequence"/>
</dbReference>
<keyword evidence="2" id="KW-1185">Reference proteome</keyword>
<dbReference type="AlphaFoldDB" id="A0A1W0A232"/>
<gene>
    <name evidence="1" type="ORF">THRCLA_20928</name>
</gene>
<accession>A0A1W0A232</accession>
<protein>
    <submittedName>
        <fullName evidence="1">Uncharacterized protein</fullName>
    </submittedName>
</protein>
<sequence length="84" mass="9746">MTLSQDELAALMRKFRISNEDIKQHSTSFVHSSALPEWEEDLEATDREFGIESSHLMQSYYGATLRSQKRLTALLQVIKYVRVL</sequence>
<dbReference type="OrthoDB" id="79875at2759"/>
<evidence type="ECO:0000313" key="2">
    <source>
        <dbReference type="Proteomes" id="UP000243217"/>
    </source>
</evidence>
<name>A0A1W0A232_9STRA</name>
<organism evidence="1 2">
    <name type="scientific">Thraustotheca clavata</name>
    <dbReference type="NCBI Taxonomy" id="74557"/>
    <lineage>
        <taxon>Eukaryota</taxon>
        <taxon>Sar</taxon>
        <taxon>Stramenopiles</taxon>
        <taxon>Oomycota</taxon>
        <taxon>Saprolegniomycetes</taxon>
        <taxon>Saprolegniales</taxon>
        <taxon>Achlyaceae</taxon>
        <taxon>Thraustotheca</taxon>
    </lineage>
</organism>
<proteinExistence type="predicted"/>
<reference evidence="1 2" key="1">
    <citation type="journal article" date="2014" name="Genome Biol. Evol.">
        <title>The secreted proteins of Achlya hypogyna and Thraustotheca clavata identify the ancestral oomycete secretome and reveal gene acquisitions by horizontal gene transfer.</title>
        <authorList>
            <person name="Misner I."/>
            <person name="Blouin N."/>
            <person name="Leonard G."/>
            <person name="Richards T.A."/>
            <person name="Lane C.E."/>
        </authorList>
    </citation>
    <scope>NUCLEOTIDE SEQUENCE [LARGE SCALE GENOMIC DNA]</scope>
    <source>
        <strain evidence="1 2">ATCC 34112</strain>
    </source>
</reference>
<evidence type="ECO:0000313" key="1">
    <source>
        <dbReference type="EMBL" id="OQS04259.1"/>
    </source>
</evidence>
<dbReference type="EMBL" id="JNBS01000651">
    <property type="protein sequence ID" value="OQS04259.1"/>
    <property type="molecule type" value="Genomic_DNA"/>
</dbReference>